<dbReference type="EMBL" id="OZ035834">
    <property type="protein sequence ID" value="CAL1575483.1"/>
    <property type="molecule type" value="Genomic_DNA"/>
</dbReference>
<organism evidence="1 2">
    <name type="scientific">Knipowitschia caucasica</name>
    <name type="common">Caucasian dwarf goby</name>
    <name type="synonym">Pomatoschistus caucasicus</name>
    <dbReference type="NCBI Taxonomy" id="637954"/>
    <lineage>
        <taxon>Eukaryota</taxon>
        <taxon>Metazoa</taxon>
        <taxon>Chordata</taxon>
        <taxon>Craniata</taxon>
        <taxon>Vertebrata</taxon>
        <taxon>Euteleostomi</taxon>
        <taxon>Actinopterygii</taxon>
        <taxon>Neopterygii</taxon>
        <taxon>Teleostei</taxon>
        <taxon>Neoteleostei</taxon>
        <taxon>Acanthomorphata</taxon>
        <taxon>Gobiaria</taxon>
        <taxon>Gobiiformes</taxon>
        <taxon>Gobioidei</taxon>
        <taxon>Gobiidae</taxon>
        <taxon>Gobiinae</taxon>
        <taxon>Knipowitschia</taxon>
    </lineage>
</organism>
<sequence length="155" mass="17472">MVPPQPNPPTASPLPRLHIWGTATRSSAWGNKEDFKTLQMFADKSAAEYSESGRDIGLAVRSWNCVQIMVWIRHRDKSRLQIHTQDRGLTRQIHLIVAQDECTCSGLILSPAQFWIALCFVFVFFEEEVKSADVTCTEDAGAIPVSDVELKQDRI</sequence>
<name>A0AAV2JH64_KNICA</name>
<proteinExistence type="predicted"/>
<reference evidence="1 2" key="1">
    <citation type="submission" date="2024-04" db="EMBL/GenBank/DDBJ databases">
        <authorList>
            <person name="Waldvogel A.-M."/>
            <person name="Schoenle A."/>
        </authorList>
    </citation>
    <scope>NUCLEOTIDE SEQUENCE [LARGE SCALE GENOMIC DNA]</scope>
</reference>
<evidence type="ECO:0000313" key="2">
    <source>
        <dbReference type="Proteomes" id="UP001497482"/>
    </source>
</evidence>
<gene>
    <name evidence="1" type="ORF">KC01_LOCUS7053</name>
</gene>
<keyword evidence="2" id="KW-1185">Reference proteome</keyword>
<dbReference type="AlphaFoldDB" id="A0AAV2JH64"/>
<dbReference type="Proteomes" id="UP001497482">
    <property type="component" value="Chromosome 12"/>
</dbReference>
<evidence type="ECO:0000313" key="1">
    <source>
        <dbReference type="EMBL" id="CAL1575483.1"/>
    </source>
</evidence>
<accession>A0AAV2JH64</accession>
<protein>
    <submittedName>
        <fullName evidence="1">Uncharacterized protein</fullName>
    </submittedName>
</protein>